<dbReference type="AlphaFoldDB" id="A0A1I8ART6"/>
<dbReference type="Proteomes" id="UP000095287">
    <property type="component" value="Unplaced"/>
</dbReference>
<name>A0A1I8ART6_9BILA</name>
<sequence length="108" mass="11803">MHPVLAPATTWYEMSWYELSRSPQSYLLPENMRSLLDYRLSNSTPRICTGCGLDGWTVAEGVHEESGSKTYNGVVTILRGAGVPEDVANVVAVGECVFDGIQKLKGPQ</sequence>
<reference evidence="2" key="1">
    <citation type="submission" date="2016-11" db="UniProtKB">
        <authorList>
            <consortium name="WormBaseParasite"/>
        </authorList>
    </citation>
    <scope>IDENTIFICATION</scope>
</reference>
<keyword evidence="1" id="KW-1185">Reference proteome</keyword>
<evidence type="ECO:0000313" key="1">
    <source>
        <dbReference type="Proteomes" id="UP000095287"/>
    </source>
</evidence>
<dbReference type="WBParaSite" id="L893_g8218.t1">
    <property type="protein sequence ID" value="L893_g8218.t1"/>
    <property type="gene ID" value="L893_g8218"/>
</dbReference>
<proteinExistence type="predicted"/>
<evidence type="ECO:0000313" key="2">
    <source>
        <dbReference type="WBParaSite" id="L893_g8218.t1"/>
    </source>
</evidence>
<accession>A0A1I8ART6</accession>
<organism evidence="1 2">
    <name type="scientific">Steinernema glaseri</name>
    <dbReference type="NCBI Taxonomy" id="37863"/>
    <lineage>
        <taxon>Eukaryota</taxon>
        <taxon>Metazoa</taxon>
        <taxon>Ecdysozoa</taxon>
        <taxon>Nematoda</taxon>
        <taxon>Chromadorea</taxon>
        <taxon>Rhabditida</taxon>
        <taxon>Tylenchina</taxon>
        <taxon>Panagrolaimomorpha</taxon>
        <taxon>Strongyloidoidea</taxon>
        <taxon>Steinernematidae</taxon>
        <taxon>Steinernema</taxon>
    </lineage>
</organism>
<protein>
    <submittedName>
        <fullName evidence="2">GMC_OxRdtase_N domain-containing protein</fullName>
    </submittedName>
</protein>